<dbReference type="AlphaFoldDB" id="A0A8R7QW38"/>
<reference evidence="2" key="1">
    <citation type="journal article" date="2013" name="Nature">
        <title>Draft genome of the wheat A-genome progenitor Triticum urartu.</title>
        <authorList>
            <person name="Ling H.Q."/>
            <person name="Zhao S."/>
            <person name="Liu D."/>
            <person name="Wang J."/>
            <person name="Sun H."/>
            <person name="Zhang C."/>
            <person name="Fan H."/>
            <person name="Li D."/>
            <person name="Dong L."/>
            <person name="Tao Y."/>
            <person name="Gao C."/>
            <person name="Wu H."/>
            <person name="Li Y."/>
            <person name="Cui Y."/>
            <person name="Guo X."/>
            <person name="Zheng S."/>
            <person name="Wang B."/>
            <person name="Yu K."/>
            <person name="Liang Q."/>
            <person name="Yang W."/>
            <person name="Lou X."/>
            <person name="Chen J."/>
            <person name="Feng M."/>
            <person name="Jian J."/>
            <person name="Zhang X."/>
            <person name="Luo G."/>
            <person name="Jiang Y."/>
            <person name="Liu J."/>
            <person name="Wang Z."/>
            <person name="Sha Y."/>
            <person name="Zhang B."/>
            <person name="Wu H."/>
            <person name="Tang D."/>
            <person name="Shen Q."/>
            <person name="Xue P."/>
            <person name="Zou S."/>
            <person name="Wang X."/>
            <person name="Liu X."/>
            <person name="Wang F."/>
            <person name="Yang Y."/>
            <person name="An X."/>
            <person name="Dong Z."/>
            <person name="Zhang K."/>
            <person name="Zhang X."/>
            <person name="Luo M.C."/>
            <person name="Dvorak J."/>
            <person name="Tong Y."/>
            <person name="Wang J."/>
            <person name="Yang H."/>
            <person name="Li Z."/>
            <person name="Wang D."/>
            <person name="Zhang A."/>
            <person name="Wang J."/>
        </authorList>
    </citation>
    <scope>NUCLEOTIDE SEQUENCE</scope>
    <source>
        <strain evidence="2">cv. G1812</strain>
    </source>
</reference>
<name>A0A8R7QW38_TRIUA</name>
<protein>
    <submittedName>
        <fullName evidence="1">Uncharacterized protein</fullName>
    </submittedName>
</protein>
<evidence type="ECO:0000313" key="2">
    <source>
        <dbReference type="Proteomes" id="UP000015106"/>
    </source>
</evidence>
<organism evidence="1 2">
    <name type="scientific">Triticum urartu</name>
    <name type="common">Red wild einkorn</name>
    <name type="synonym">Crithodium urartu</name>
    <dbReference type="NCBI Taxonomy" id="4572"/>
    <lineage>
        <taxon>Eukaryota</taxon>
        <taxon>Viridiplantae</taxon>
        <taxon>Streptophyta</taxon>
        <taxon>Embryophyta</taxon>
        <taxon>Tracheophyta</taxon>
        <taxon>Spermatophyta</taxon>
        <taxon>Magnoliopsida</taxon>
        <taxon>Liliopsida</taxon>
        <taxon>Poales</taxon>
        <taxon>Poaceae</taxon>
        <taxon>BOP clade</taxon>
        <taxon>Pooideae</taxon>
        <taxon>Triticodae</taxon>
        <taxon>Triticeae</taxon>
        <taxon>Triticinae</taxon>
        <taxon>Triticum</taxon>
    </lineage>
</organism>
<accession>A0A8R7QW38</accession>
<reference evidence="1" key="3">
    <citation type="submission" date="2022-06" db="UniProtKB">
        <authorList>
            <consortium name="EnsemblPlants"/>
        </authorList>
    </citation>
    <scope>IDENTIFICATION</scope>
</reference>
<keyword evidence="2" id="KW-1185">Reference proteome</keyword>
<proteinExistence type="predicted"/>
<evidence type="ECO:0000313" key="1">
    <source>
        <dbReference type="EnsemblPlants" id="TuG1812G0700000526.01.T01.cds421852"/>
    </source>
</evidence>
<dbReference type="Proteomes" id="UP000015106">
    <property type="component" value="Chromosome 7"/>
</dbReference>
<dbReference type="Gramene" id="TuG1812G0700000526.01.T01">
    <property type="protein sequence ID" value="TuG1812G0700000526.01.T01.cds421852"/>
    <property type="gene ID" value="TuG1812G0700000526.01"/>
</dbReference>
<reference evidence="1" key="2">
    <citation type="submission" date="2018-03" db="EMBL/GenBank/DDBJ databases">
        <title>The Triticum urartu genome reveals the dynamic nature of wheat genome evolution.</title>
        <authorList>
            <person name="Ling H."/>
            <person name="Ma B."/>
            <person name="Shi X."/>
            <person name="Liu H."/>
            <person name="Dong L."/>
            <person name="Sun H."/>
            <person name="Cao Y."/>
            <person name="Gao Q."/>
            <person name="Zheng S."/>
            <person name="Li Y."/>
            <person name="Yu Y."/>
            <person name="Du H."/>
            <person name="Qi M."/>
            <person name="Li Y."/>
            <person name="Yu H."/>
            <person name="Cui Y."/>
            <person name="Wang N."/>
            <person name="Chen C."/>
            <person name="Wu H."/>
            <person name="Zhao Y."/>
            <person name="Zhang J."/>
            <person name="Li Y."/>
            <person name="Zhou W."/>
            <person name="Zhang B."/>
            <person name="Hu W."/>
            <person name="Eijk M."/>
            <person name="Tang J."/>
            <person name="Witsenboer H."/>
            <person name="Zhao S."/>
            <person name="Li Z."/>
            <person name="Zhang A."/>
            <person name="Wang D."/>
            <person name="Liang C."/>
        </authorList>
    </citation>
    <scope>NUCLEOTIDE SEQUENCE [LARGE SCALE GENOMIC DNA]</scope>
    <source>
        <strain evidence="1">cv. G1812</strain>
    </source>
</reference>
<dbReference type="EnsemblPlants" id="TuG1812G0700000526.01.T01">
    <property type="protein sequence ID" value="TuG1812G0700000526.01.T01.cds421852"/>
    <property type="gene ID" value="TuG1812G0700000526.01"/>
</dbReference>
<sequence length="103" mass="10874">MSFKVFRPAAKEHRAGPRLYDGREAVGEPADLELRRQRQRAAPEAGDAGLVRLEVADVEHAAAKPEVGHGHGGVLLAPESIECESVLDDLASGDRIVAVGVGV</sequence>